<dbReference type="SUPFAM" id="SSF81665">
    <property type="entry name" value="Calcium ATPase, transmembrane domain M"/>
    <property type="match status" value="1"/>
</dbReference>
<dbReference type="NCBIfam" id="TIGR02872">
    <property type="entry name" value="spore_ytvI"/>
    <property type="match status" value="1"/>
</dbReference>
<dbReference type="PANTHER" id="PTHR21716:SF68">
    <property type="entry name" value="TRANSPORT PROTEIN YTVI-RELATED"/>
    <property type="match status" value="1"/>
</dbReference>
<evidence type="ECO:0000256" key="6">
    <source>
        <dbReference type="SAM" id="Phobius"/>
    </source>
</evidence>
<evidence type="ECO:0000313" key="7">
    <source>
        <dbReference type="EMBL" id="AGB40664.1"/>
    </source>
</evidence>
<dbReference type="Pfam" id="PF01594">
    <property type="entry name" value="AI-2E_transport"/>
    <property type="match status" value="1"/>
</dbReference>
<name>L0K8G7_HALHC</name>
<evidence type="ECO:0000256" key="2">
    <source>
        <dbReference type="ARBA" id="ARBA00009773"/>
    </source>
</evidence>
<proteinExistence type="inferred from homology"/>
<dbReference type="STRING" id="748449.Halha_0691"/>
<dbReference type="OrthoDB" id="9774361at2"/>
<dbReference type="InterPro" id="IPR023298">
    <property type="entry name" value="ATPase_P-typ_TM_dom_sf"/>
</dbReference>
<gene>
    <name evidence="7" type="ordered locus">Halha_0691</name>
</gene>
<evidence type="ECO:0000256" key="1">
    <source>
        <dbReference type="ARBA" id="ARBA00004141"/>
    </source>
</evidence>
<keyword evidence="8" id="KW-1185">Reference proteome</keyword>
<feature type="transmembrane region" description="Helical" evidence="6">
    <location>
        <begin position="240"/>
        <end position="264"/>
    </location>
</feature>
<dbReference type="RefSeq" id="WP_015326390.1">
    <property type="nucleotide sequence ID" value="NC_019978.1"/>
</dbReference>
<dbReference type="Proteomes" id="UP000010880">
    <property type="component" value="Chromosome"/>
</dbReference>
<dbReference type="GO" id="GO:0016020">
    <property type="term" value="C:membrane"/>
    <property type="evidence" value="ECO:0007669"/>
    <property type="project" value="UniProtKB-SubCell"/>
</dbReference>
<dbReference type="EMBL" id="CP003359">
    <property type="protein sequence ID" value="AGB40664.1"/>
    <property type="molecule type" value="Genomic_DNA"/>
</dbReference>
<keyword evidence="4 6" id="KW-1133">Transmembrane helix</keyword>
<dbReference type="InterPro" id="IPR002549">
    <property type="entry name" value="AI-2E-like"/>
</dbReference>
<evidence type="ECO:0000256" key="4">
    <source>
        <dbReference type="ARBA" id="ARBA00022989"/>
    </source>
</evidence>
<dbReference type="GO" id="GO:0055085">
    <property type="term" value="P:transmembrane transport"/>
    <property type="evidence" value="ECO:0007669"/>
    <property type="project" value="TreeGrafter"/>
</dbReference>
<comment type="similarity">
    <text evidence="2">Belongs to the autoinducer-2 exporter (AI-2E) (TC 2.A.86) family.</text>
</comment>
<feature type="transmembrane region" description="Helical" evidence="6">
    <location>
        <begin position="61"/>
        <end position="85"/>
    </location>
</feature>
<protein>
    <submittedName>
        <fullName evidence="7">Sporulation integral membrane protein YtvI</fullName>
    </submittedName>
</protein>
<comment type="subcellular location">
    <subcellularLocation>
        <location evidence="1">Membrane</location>
        <topology evidence="1">Multi-pass membrane protein</topology>
    </subcellularLocation>
</comment>
<organism evidence="7 8">
    <name type="scientific">Halobacteroides halobius (strain ATCC 35273 / DSM 5150 / MD-1)</name>
    <dbReference type="NCBI Taxonomy" id="748449"/>
    <lineage>
        <taxon>Bacteria</taxon>
        <taxon>Bacillati</taxon>
        <taxon>Bacillota</taxon>
        <taxon>Clostridia</taxon>
        <taxon>Halanaerobiales</taxon>
        <taxon>Halobacteroidaceae</taxon>
        <taxon>Halobacteroides</taxon>
    </lineage>
</organism>
<feature type="transmembrane region" description="Helical" evidence="6">
    <location>
        <begin position="160"/>
        <end position="178"/>
    </location>
</feature>
<accession>L0K8G7</accession>
<keyword evidence="3 6" id="KW-0812">Transmembrane</keyword>
<dbReference type="InterPro" id="IPR014227">
    <property type="entry name" value="YtvI-like"/>
</dbReference>
<reference evidence="8" key="1">
    <citation type="submission" date="2012-02" db="EMBL/GenBank/DDBJ databases">
        <title>The complete genome of Halobacteroides halobius DSM 5150.</title>
        <authorList>
            <person name="Lucas S."/>
            <person name="Copeland A."/>
            <person name="Lapidus A."/>
            <person name="Glavina del Rio T."/>
            <person name="Dalin E."/>
            <person name="Tice H."/>
            <person name="Bruce D."/>
            <person name="Goodwin L."/>
            <person name="Pitluck S."/>
            <person name="Peters L."/>
            <person name="Mikhailova N."/>
            <person name="Gu W."/>
            <person name="Kyrpides N."/>
            <person name="Mavromatis K."/>
            <person name="Ivanova N."/>
            <person name="Brettin T."/>
            <person name="Detter J.C."/>
            <person name="Han C."/>
            <person name="Larimer F."/>
            <person name="Land M."/>
            <person name="Hauser L."/>
            <person name="Markowitz V."/>
            <person name="Cheng J.-F."/>
            <person name="Hugenholtz P."/>
            <person name="Woyke T."/>
            <person name="Wu D."/>
            <person name="Tindall B."/>
            <person name="Pomrenke H."/>
            <person name="Brambilla E."/>
            <person name="Klenk H.-P."/>
            <person name="Eisen J.A."/>
        </authorList>
    </citation>
    <scope>NUCLEOTIDE SEQUENCE [LARGE SCALE GENOMIC DNA]</scope>
    <source>
        <strain evidence="8">ATCC 35273 / DSM 5150 / MD-1</strain>
    </source>
</reference>
<dbReference type="eggNOG" id="COG0628">
    <property type="taxonomic scope" value="Bacteria"/>
</dbReference>
<feature type="transmembrane region" description="Helical" evidence="6">
    <location>
        <begin position="207"/>
        <end position="234"/>
    </location>
</feature>
<evidence type="ECO:0000256" key="3">
    <source>
        <dbReference type="ARBA" id="ARBA00022692"/>
    </source>
</evidence>
<feature type="transmembrane region" description="Helical" evidence="6">
    <location>
        <begin position="276"/>
        <end position="296"/>
    </location>
</feature>
<dbReference type="HOGENOM" id="CLU_031275_4_0_9"/>
<evidence type="ECO:0000256" key="5">
    <source>
        <dbReference type="ARBA" id="ARBA00023136"/>
    </source>
</evidence>
<dbReference type="AlphaFoldDB" id="L0K8G7"/>
<keyword evidence="5 6" id="KW-0472">Membrane</keyword>
<dbReference type="KEGG" id="hhl:Halha_0691"/>
<evidence type="ECO:0000313" key="8">
    <source>
        <dbReference type="Proteomes" id="UP000010880"/>
    </source>
</evidence>
<sequence length="353" mass="39353">MKTTYKLVLFFLLLILASLLFLNYVVAYLLPFVIAIIVASLIEPVVNFLQQEGKLSRGLAVAIVLIIIIILISLLLAICFSRLFVELDNLVNNLPDYQTIGNKFHWLAKQNKELSELMEEWQLSDSIKKAINSNLQKIYDRIKKMIQLVITSLLEIVKQLPRLVTILLISLIATFFISRDKKLILKTLLSPFPKYWRKKILQVQVEIISAGVGFIRAQMILISITTILSIIGLITLQSDYALVAGLAAGTLDLIPIIGPGMVYTPWIIYNLVINNLHFALGLLIIYIIVTITRQVAEAKIVGESIGVHPLATLVSMYLGVQLFGATGFFIGPALVIILKAIINTGFISLIIND</sequence>
<dbReference type="PANTHER" id="PTHR21716">
    <property type="entry name" value="TRANSMEMBRANE PROTEIN"/>
    <property type="match status" value="1"/>
</dbReference>
<feature type="transmembrane region" description="Helical" evidence="6">
    <location>
        <begin position="7"/>
        <end position="26"/>
    </location>
</feature>